<comment type="similarity">
    <text evidence="1">Belongs to the glycosyl hydrolase 5 (cellulase A) family.</text>
</comment>
<keyword evidence="4" id="KW-0472">Membrane</keyword>
<sequence length="734" mass="82287">STFKKPLPSLKRGTNNNMNLCRLLSIWTLAVGASAKGPLTDDADEGTPFKHFLAFNSNQTCASDSHAMPFNNQIRGVNLGGWMVLEPWITPSLFYQFLGGDETNTAMDHYSFCEVLGPEEGNKQLKRHWESWVTEDIIKELADSGAVNSLRVPVGDFMFEPYGPYIGCTDGALDYLDTLLDWAHAYGLSVLLDVHTQKDSQNGFDNSGQTQGFQWTSRISNYPRGLTTFQHWPIRAAHWIGDFDSEAVNYTNINHDNIAHSLRAIDHLVDRYSGHPAVLGVEPVNEPWELTPIEALKTFYWDAYLIVKKKAPYWKFIMHDSFRFTPETWGGFMKGCPDRALDTHIYQAWMDNPFILNTSVSRSIWQPSSRLNFYNNACAQKQQIALMEREFGPVIVGEWSLATDNCAMWLNGFNDNLPGFPRSPCKYIPCSLPYMGSDQPGTPVDPGAALQGPYGTGISGPSFGLCPVDRDWMTERYNSAESGSNWMSSPPEAPRGRDGTDEVMSLLALKKISAFSGIGHGFYFWNFRTDLYNPQWSYLLALERGWIPKGDLNDERIMNSCHREDVGAFVCEANREAPEETVKNGISYALGEEKKDSAYVVKLEGEPLYSEGDAVFDEFWKSHRATGATCDFGGAAQLKEANVTHTDEYYSDDYYNAVEVKEFATWKIVLLVVIGTLVGSLTGFALAMKLSPKFSRRVRSSTILRPVTRSTVFRQSFGNMLEPGLQGYAGISMD</sequence>
<protein>
    <submittedName>
        <fullName evidence="7">Glucan 1,3-beta-glucosidase</fullName>
        <ecNumber evidence="7">3.2.1.58</ecNumber>
    </submittedName>
</protein>
<reference evidence="7" key="1">
    <citation type="submission" date="2023-06" db="EMBL/GenBank/DDBJ databases">
        <title>Survivors Of The Sea: Transcriptome response of Skeletonema marinoi to long-term dormancy.</title>
        <authorList>
            <person name="Pinder M.I.M."/>
            <person name="Kourtchenko O."/>
            <person name="Robertson E.K."/>
            <person name="Larsson T."/>
            <person name="Maumus F."/>
            <person name="Osuna-Cruz C.M."/>
            <person name="Vancaester E."/>
            <person name="Stenow R."/>
            <person name="Vandepoele K."/>
            <person name="Ploug H."/>
            <person name="Bruchert V."/>
            <person name="Godhe A."/>
            <person name="Topel M."/>
        </authorList>
    </citation>
    <scope>NUCLEOTIDE SEQUENCE</scope>
    <source>
        <strain evidence="7">R05AC</strain>
    </source>
</reference>
<dbReference type="SUPFAM" id="SSF51445">
    <property type="entry name" value="(Trans)glycosidases"/>
    <property type="match status" value="1"/>
</dbReference>
<feature type="non-terminal residue" evidence="7">
    <location>
        <position position="1"/>
    </location>
</feature>
<accession>A0AAD8YGB9</accession>
<keyword evidence="4" id="KW-1133">Transmembrane helix</keyword>
<dbReference type="GO" id="GO:0009251">
    <property type="term" value="P:glucan catabolic process"/>
    <property type="evidence" value="ECO:0007669"/>
    <property type="project" value="TreeGrafter"/>
</dbReference>
<dbReference type="PANTHER" id="PTHR31297:SF38">
    <property type="entry name" value="X8 DOMAIN-CONTAINING PROTEIN"/>
    <property type="match status" value="1"/>
</dbReference>
<name>A0AAD8YGB9_9STRA</name>
<evidence type="ECO:0000256" key="3">
    <source>
        <dbReference type="ARBA" id="ARBA00023295"/>
    </source>
</evidence>
<evidence type="ECO:0000259" key="6">
    <source>
        <dbReference type="Pfam" id="PF00150"/>
    </source>
</evidence>
<feature type="chain" id="PRO_5042220347" evidence="5">
    <location>
        <begin position="36"/>
        <end position="734"/>
    </location>
</feature>
<dbReference type="InterPro" id="IPR050386">
    <property type="entry name" value="Glycosyl_hydrolase_5"/>
</dbReference>
<comment type="caution">
    <text evidence="7">The sequence shown here is derived from an EMBL/GenBank/DDBJ whole genome shotgun (WGS) entry which is preliminary data.</text>
</comment>
<keyword evidence="4" id="KW-0812">Transmembrane</keyword>
<keyword evidence="5" id="KW-0732">Signal</keyword>
<keyword evidence="8" id="KW-1185">Reference proteome</keyword>
<keyword evidence="2 7" id="KW-0378">Hydrolase</keyword>
<dbReference type="GO" id="GO:0004338">
    <property type="term" value="F:glucan exo-1,3-beta-glucosidase activity"/>
    <property type="evidence" value="ECO:0007669"/>
    <property type="project" value="UniProtKB-EC"/>
</dbReference>
<evidence type="ECO:0000256" key="4">
    <source>
        <dbReference type="SAM" id="Phobius"/>
    </source>
</evidence>
<organism evidence="7 8">
    <name type="scientific">Skeletonema marinoi</name>
    <dbReference type="NCBI Taxonomy" id="267567"/>
    <lineage>
        <taxon>Eukaryota</taxon>
        <taxon>Sar</taxon>
        <taxon>Stramenopiles</taxon>
        <taxon>Ochrophyta</taxon>
        <taxon>Bacillariophyta</taxon>
        <taxon>Coscinodiscophyceae</taxon>
        <taxon>Thalassiosirophycidae</taxon>
        <taxon>Thalassiosirales</taxon>
        <taxon>Skeletonemataceae</taxon>
        <taxon>Skeletonema</taxon>
        <taxon>Skeletonema marinoi-dohrnii complex</taxon>
    </lineage>
</organism>
<dbReference type="EMBL" id="JATAAI010000005">
    <property type="protein sequence ID" value="KAK1745986.1"/>
    <property type="molecule type" value="Genomic_DNA"/>
</dbReference>
<evidence type="ECO:0000256" key="1">
    <source>
        <dbReference type="ARBA" id="ARBA00005641"/>
    </source>
</evidence>
<dbReference type="InterPro" id="IPR001547">
    <property type="entry name" value="Glyco_hydro_5"/>
</dbReference>
<dbReference type="Gene3D" id="3.20.20.80">
    <property type="entry name" value="Glycosidases"/>
    <property type="match status" value="1"/>
</dbReference>
<dbReference type="EC" id="3.2.1.58" evidence="7"/>
<evidence type="ECO:0000256" key="5">
    <source>
        <dbReference type="SAM" id="SignalP"/>
    </source>
</evidence>
<dbReference type="Proteomes" id="UP001224775">
    <property type="component" value="Unassembled WGS sequence"/>
</dbReference>
<dbReference type="InterPro" id="IPR017853">
    <property type="entry name" value="GH"/>
</dbReference>
<dbReference type="AlphaFoldDB" id="A0AAD8YGB9"/>
<evidence type="ECO:0000313" key="7">
    <source>
        <dbReference type="EMBL" id="KAK1745986.1"/>
    </source>
</evidence>
<dbReference type="PANTHER" id="PTHR31297">
    <property type="entry name" value="GLUCAN ENDO-1,6-BETA-GLUCOSIDASE B"/>
    <property type="match status" value="1"/>
</dbReference>
<gene>
    <name evidence="7" type="ORF">QTG54_003910</name>
</gene>
<keyword evidence="3 7" id="KW-0326">Glycosidase</keyword>
<dbReference type="Pfam" id="PF00150">
    <property type="entry name" value="Cellulase"/>
    <property type="match status" value="1"/>
</dbReference>
<feature type="domain" description="Glycoside hydrolase family 5" evidence="6">
    <location>
        <begin position="125"/>
        <end position="347"/>
    </location>
</feature>
<feature type="signal peptide" evidence="5">
    <location>
        <begin position="1"/>
        <end position="35"/>
    </location>
</feature>
<dbReference type="GO" id="GO:0009986">
    <property type="term" value="C:cell surface"/>
    <property type="evidence" value="ECO:0007669"/>
    <property type="project" value="TreeGrafter"/>
</dbReference>
<evidence type="ECO:0000313" key="8">
    <source>
        <dbReference type="Proteomes" id="UP001224775"/>
    </source>
</evidence>
<dbReference type="GO" id="GO:0005576">
    <property type="term" value="C:extracellular region"/>
    <property type="evidence" value="ECO:0007669"/>
    <property type="project" value="TreeGrafter"/>
</dbReference>
<feature type="transmembrane region" description="Helical" evidence="4">
    <location>
        <begin position="668"/>
        <end position="687"/>
    </location>
</feature>
<evidence type="ECO:0000256" key="2">
    <source>
        <dbReference type="ARBA" id="ARBA00022801"/>
    </source>
</evidence>
<proteinExistence type="inferred from homology"/>